<proteinExistence type="predicted"/>
<dbReference type="Proteomes" id="UP001144096">
    <property type="component" value="Unassembled WGS sequence"/>
</dbReference>
<dbReference type="InterPro" id="IPR050396">
    <property type="entry name" value="Glycosyltr_51/Transpeptidase"/>
</dbReference>
<dbReference type="EMBL" id="JAMXQV010000051">
    <property type="protein sequence ID" value="MCR6490650.1"/>
    <property type="molecule type" value="Genomic_DNA"/>
</dbReference>
<sequence length="114" mass="11988">MRPGRFSRFLTLCVLAGVLVAGIAAPAALGAGLVSNQVSDSVDAVTADLASVAPPLATTVTDRDGKPIATLYEQYRLPVTARQIATTLKAAIIAVEDRGFYDEARWTPAPSCER</sequence>
<dbReference type="GO" id="GO:0009252">
    <property type="term" value="P:peptidoglycan biosynthetic process"/>
    <property type="evidence" value="ECO:0007669"/>
    <property type="project" value="TreeGrafter"/>
</dbReference>
<keyword evidence="2" id="KW-0732">Signal</keyword>
<dbReference type="GO" id="GO:0008955">
    <property type="term" value="F:peptidoglycan glycosyltransferase activity"/>
    <property type="evidence" value="ECO:0007669"/>
    <property type="project" value="TreeGrafter"/>
</dbReference>
<evidence type="ECO:0000313" key="3">
    <source>
        <dbReference type="EMBL" id="MCR6490650.1"/>
    </source>
</evidence>
<dbReference type="RefSeq" id="WP_257927221.1">
    <property type="nucleotide sequence ID" value="NZ_JAMXQV010000051.1"/>
</dbReference>
<name>A0A9X2NQJ0_9PSEU</name>
<comment type="caution">
    <text evidence="3">The sequence shown here is derived from an EMBL/GenBank/DDBJ whole genome shotgun (WGS) entry which is preliminary data.</text>
</comment>
<dbReference type="PANTHER" id="PTHR32282:SF33">
    <property type="entry name" value="PEPTIDOGLYCAN GLYCOSYLTRANSFERASE"/>
    <property type="match status" value="1"/>
</dbReference>
<evidence type="ECO:0000313" key="4">
    <source>
        <dbReference type="Proteomes" id="UP001144096"/>
    </source>
</evidence>
<dbReference type="GO" id="GO:0030288">
    <property type="term" value="C:outer membrane-bounded periplasmic space"/>
    <property type="evidence" value="ECO:0007669"/>
    <property type="project" value="TreeGrafter"/>
</dbReference>
<dbReference type="SUPFAM" id="SSF53955">
    <property type="entry name" value="Lysozyme-like"/>
    <property type="match status" value="1"/>
</dbReference>
<keyword evidence="4" id="KW-1185">Reference proteome</keyword>
<feature type="chain" id="PRO_5040979666" evidence="2">
    <location>
        <begin position="31"/>
        <end position="114"/>
    </location>
</feature>
<dbReference type="PANTHER" id="PTHR32282">
    <property type="entry name" value="BINDING PROTEIN TRANSPEPTIDASE, PUTATIVE-RELATED"/>
    <property type="match status" value="1"/>
</dbReference>
<accession>A0A9X2NQJ0</accession>
<dbReference type="InterPro" id="IPR023346">
    <property type="entry name" value="Lysozyme-like_dom_sf"/>
</dbReference>
<evidence type="ECO:0000256" key="2">
    <source>
        <dbReference type="SAM" id="SignalP"/>
    </source>
</evidence>
<protein>
    <submittedName>
        <fullName evidence="3">Transglycosylase domain-containing protein</fullName>
    </submittedName>
</protein>
<dbReference type="AlphaFoldDB" id="A0A9X2NQJ0"/>
<dbReference type="Gene3D" id="1.10.3810.10">
    <property type="entry name" value="Biosynthetic peptidoglycan transglycosylase-like"/>
    <property type="match status" value="1"/>
</dbReference>
<evidence type="ECO:0000256" key="1">
    <source>
        <dbReference type="ARBA" id="ARBA00022679"/>
    </source>
</evidence>
<organism evidence="3 4">
    <name type="scientific">Amycolatopsis iheyensis</name>
    <dbReference type="NCBI Taxonomy" id="2945988"/>
    <lineage>
        <taxon>Bacteria</taxon>
        <taxon>Bacillati</taxon>
        <taxon>Actinomycetota</taxon>
        <taxon>Actinomycetes</taxon>
        <taxon>Pseudonocardiales</taxon>
        <taxon>Pseudonocardiaceae</taxon>
        <taxon>Amycolatopsis</taxon>
    </lineage>
</organism>
<dbReference type="InterPro" id="IPR036950">
    <property type="entry name" value="PBP_transglycosylase"/>
</dbReference>
<gene>
    <name evidence="3" type="ORF">M8542_48415</name>
</gene>
<keyword evidence="1" id="KW-0808">Transferase</keyword>
<feature type="signal peptide" evidence="2">
    <location>
        <begin position="1"/>
        <end position="30"/>
    </location>
</feature>
<reference evidence="3" key="1">
    <citation type="submission" date="2022-06" db="EMBL/GenBank/DDBJ databases">
        <title>Amycolatopsis iheyaensis sp. nov., a new species of the genus Amycolatopsis isolated from soil in Iheya island, Japan.</title>
        <authorList>
            <person name="Ngamcharungchit C."/>
            <person name="Kanto H."/>
            <person name="Take A."/>
            <person name="Intra B."/>
            <person name="Matsumoto A."/>
            <person name="Panbangred W."/>
            <person name="Inahashi Y."/>
        </authorList>
    </citation>
    <scope>NUCLEOTIDE SEQUENCE</scope>
    <source>
        <strain evidence="3">OK19-0408</strain>
    </source>
</reference>